<evidence type="ECO:0000256" key="2">
    <source>
        <dbReference type="ARBA" id="ARBA00022490"/>
    </source>
</evidence>
<dbReference type="EMBL" id="KC811144">
    <property type="protein sequence ID" value="AGQ19838.1"/>
    <property type="molecule type" value="Genomic_DNA"/>
</dbReference>
<comment type="subcellular location">
    <subcellularLocation>
        <location evidence="1">Cytoplasm</location>
    </subcellularLocation>
</comment>
<protein>
    <submittedName>
        <fullName evidence="12">Site-specific recombinase XerD</fullName>
    </submittedName>
</protein>
<keyword evidence="3" id="KW-0132">Cell division</keyword>
<feature type="domain" description="Tyr recombinase" evidence="10">
    <location>
        <begin position="104"/>
        <end position="279"/>
    </location>
</feature>
<dbReference type="Pfam" id="PF00589">
    <property type="entry name" value="Phage_integrase"/>
    <property type="match status" value="1"/>
</dbReference>
<dbReference type="InterPro" id="IPR050090">
    <property type="entry name" value="Tyrosine_recombinase_XerCD"/>
</dbReference>
<dbReference type="InterPro" id="IPR004107">
    <property type="entry name" value="Integrase_SAM-like_N"/>
</dbReference>
<evidence type="ECO:0000256" key="8">
    <source>
        <dbReference type="ARBA" id="ARBA00023306"/>
    </source>
</evidence>
<dbReference type="AlphaFoldDB" id="S5DQF4"/>
<proteinExistence type="predicted"/>
<dbReference type="GO" id="GO:0005737">
    <property type="term" value="C:cytoplasm"/>
    <property type="evidence" value="ECO:0007669"/>
    <property type="project" value="UniProtKB-SubCell"/>
</dbReference>
<feature type="domain" description="Core-binding (CB)" evidence="11">
    <location>
        <begin position="7"/>
        <end position="83"/>
    </location>
</feature>
<dbReference type="Gene3D" id="1.10.150.130">
    <property type="match status" value="1"/>
</dbReference>
<dbReference type="GO" id="GO:0006310">
    <property type="term" value="P:DNA recombination"/>
    <property type="evidence" value="ECO:0007669"/>
    <property type="project" value="UniProtKB-KW"/>
</dbReference>
<accession>S5DQF4</accession>
<dbReference type="CDD" id="cd00798">
    <property type="entry name" value="INT_XerDC_C"/>
    <property type="match status" value="1"/>
</dbReference>
<organism evidence="12">
    <name type="scientific">Candidatus Actinomarina minuta</name>
    <dbReference type="NCBI Taxonomy" id="1389454"/>
    <lineage>
        <taxon>Bacteria</taxon>
        <taxon>Bacillati</taxon>
        <taxon>Actinomycetota</taxon>
        <taxon>Actinomycetes</taxon>
        <taxon>Candidatus Actinomarinidae</taxon>
        <taxon>Candidatus Actinomarinales</taxon>
        <taxon>Candidatus Actinomarineae</taxon>
        <taxon>Candidatus Actinomarinaceae</taxon>
        <taxon>Candidatus Actinomarina</taxon>
    </lineage>
</organism>
<dbReference type="InterPro" id="IPR011010">
    <property type="entry name" value="DNA_brk_join_enz"/>
</dbReference>
<evidence type="ECO:0000256" key="1">
    <source>
        <dbReference type="ARBA" id="ARBA00004496"/>
    </source>
</evidence>
<evidence type="ECO:0000259" key="11">
    <source>
        <dbReference type="PROSITE" id="PS51900"/>
    </source>
</evidence>
<dbReference type="PANTHER" id="PTHR30349">
    <property type="entry name" value="PHAGE INTEGRASE-RELATED"/>
    <property type="match status" value="1"/>
</dbReference>
<dbReference type="Pfam" id="PF02899">
    <property type="entry name" value="Phage_int_SAM_1"/>
    <property type="match status" value="1"/>
</dbReference>
<name>S5DQF4_9ACTN</name>
<dbReference type="InterPro" id="IPR044068">
    <property type="entry name" value="CB"/>
</dbReference>
<evidence type="ECO:0000256" key="6">
    <source>
        <dbReference type="ARBA" id="ARBA00023125"/>
    </source>
</evidence>
<reference evidence="12" key="1">
    <citation type="journal article" date="2013" name="Sci. Rep.">
        <title>Metagenomics uncovers a new group of low GC and ultra-small marine Actinobacteria.</title>
        <authorList>
            <person name="Ghai R."/>
            <person name="Mizuno C.M."/>
            <person name="Picazo A."/>
            <person name="Camacho A."/>
            <person name="Rodriguez-Valera F."/>
        </authorList>
    </citation>
    <scope>NUCLEOTIDE SEQUENCE</scope>
</reference>
<evidence type="ECO:0000256" key="7">
    <source>
        <dbReference type="ARBA" id="ARBA00023172"/>
    </source>
</evidence>
<dbReference type="InterPro" id="IPR002104">
    <property type="entry name" value="Integrase_catalytic"/>
</dbReference>
<evidence type="ECO:0000313" key="12">
    <source>
        <dbReference type="EMBL" id="AGQ19838.1"/>
    </source>
</evidence>
<dbReference type="GO" id="GO:0015074">
    <property type="term" value="P:DNA integration"/>
    <property type="evidence" value="ECO:0007669"/>
    <property type="project" value="UniProtKB-KW"/>
</dbReference>
<dbReference type="Gene3D" id="1.10.443.10">
    <property type="entry name" value="Intergrase catalytic core"/>
    <property type="match status" value="1"/>
</dbReference>
<keyword evidence="7" id="KW-0233">DNA recombination</keyword>
<dbReference type="GO" id="GO:0051301">
    <property type="term" value="P:cell division"/>
    <property type="evidence" value="ECO:0007669"/>
    <property type="project" value="UniProtKB-KW"/>
</dbReference>
<sequence length="285" mass="33130">MNLNNKNDQVEILNQYLDSLEKLKNYSPNTVKSYKNDIQQYLNEDIILGEFAKYLKICSKKEYTKSTINRKITSINTFLNWCIEKKYFDITALKSVRSLKNEKKLPNILTSNYINELLDELPIKDDKDIRDKAILELMYSSGLRVSEVSDLTLNDIKKNKSIKVIGKGNKERVLPLTSRAYEAINSYIKYSRKIFINQKSYSYIFLGVRGGKLSDREIRRIVKLRVGTFPHSLRHTFATHLLDGGADLRIVQELLGHNDPSTTQIYTHVSKKQMKKKYEQSHPRG</sequence>
<keyword evidence="4" id="KW-0159">Chromosome partition</keyword>
<keyword evidence="8" id="KW-0131">Cell cycle</keyword>
<evidence type="ECO:0000256" key="4">
    <source>
        <dbReference type="ARBA" id="ARBA00022829"/>
    </source>
</evidence>
<dbReference type="PANTHER" id="PTHR30349:SF77">
    <property type="entry name" value="TYROSINE RECOMBINASE XERC"/>
    <property type="match status" value="1"/>
</dbReference>
<dbReference type="InterPro" id="IPR013762">
    <property type="entry name" value="Integrase-like_cat_sf"/>
</dbReference>
<evidence type="ECO:0000256" key="5">
    <source>
        <dbReference type="ARBA" id="ARBA00022908"/>
    </source>
</evidence>
<evidence type="ECO:0000259" key="10">
    <source>
        <dbReference type="PROSITE" id="PS51898"/>
    </source>
</evidence>
<dbReference type="GO" id="GO:0003677">
    <property type="term" value="F:DNA binding"/>
    <property type="evidence" value="ECO:0007669"/>
    <property type="project" value="UniProtKB-UniRule"/>
</dbReference>
<dbReference type="InterPro" id="IPR010998">
    <property type="entry name" value="Integrase_recombinase_N"/>
</dbReference>
<keyword evidence="6 9" id="KW-0238">DNA-binding</keyword>
<dbReference type="PROSITE" id="PS51900">
    <property type="entry name" value="CB"/>
    <property type="match status" value="1"/>
</dbReference>
<keyword evidence="5" id="KW-0229">DNA integration</keyword>
<dbReference type="GO" id="GO:0007059">
    <property type="term" value="P:chromosome segregation"/>
    <property type="evidence" value="ECO:0007669"/>
    <property type="project" value="UniProtKB-KW"/>
</dbReference>
<dbReference type="SUPFAM" id="SSF56349">
    <property type="entry name" value="DNA breaking-rejoining enzymes"/>
    <property type="match status" value="1"/>
</dbReference>
<keyword evidence="2" id="KW-0963">Cytoplasm</keyword>
<evidence type="ECO:0000256" key="9">
    <source>
        <dbReference type="PROSITE-ProRule" id="PRU01248"/>
    </source>
</evidence>
<evidence type="ECO:0000256" key="3">
    <source>
        <dbReference type="ARBA" id="ARBA00022618"/>
    </source>
</evidence>
<dbReference type="PROSITE" id="PS51898">
    <property type="entry name" value="TYR_RECOMBINASE"/>
    <property type="match status" value="1"/>
</dbReference>